<evidence type="ECO:0000313" key="6">
    <source>
        <dbReference type="Proteomes" id="UP000434957"/>
    </source>
</evidence>
<evidence type="ECO:0000313" key="7">
    <source>
        <dbReference type="Proteomes" id="UP000435112"/>
    </source>
</evidence>
<dbReference type="EMBL" id="QXFV01000406">
    <property type="protein sequence ID" value="KAE9038517.1"/>
    <property type="molecule type" value="Genomic_DNA"/>
</dbReference>
<gene>
    <name evidence="3" type="ORF">PR001_g7922</name>
    <name evidence="2" type="ORF">PR002_g7110</name>
    <name evidence="4" type="ORF">PR003_g7150</name>
</gene>
<dbReference type="OrthoDB" id="10271261at2759"/>
<feature type="signal peptide" evidence="1">
    <location>
        <begin position="1"/>
        <end position="24"/>
    </location>
</feature>
<keyword evidence="1" id="KW-0732">Signal</keyword>
<feature type="chain" id="PRO_5036380220" description="Secreted protein" evidence="1">
    <location>
        <begin position="25"/>
        <end position="64"/>
    </location>
</feature>
<keyword evidence="6" id="KW-1185">Reference proteome</keyword>
<sequence length="64" mass="7117">MILGGLSPPSVLFLSCLRVCCTLAVYCGEPVVNGIYYAKKYHQQYNQIIFSNGRFINSRIAATN</sequence>
<dbReference type="Proteomes" id="UP000435112">
    <property type="component" value="Unassembled WGS sequence"/>
</dbReference>
<evidence type="ECO:0000256" key="1">
    <source>
        <dbReference type="SAM" id="SignalP"/>
    </source>
</evidence>
<proteinExistence type="predicted"/>
<dbReference type="EMBL" id="QXFU01000332">
    <property type="protein sequence ID" value="KAE9036395.1"/>
    <property type="molecule type" value="Genomic_DNA"/>
</dbReference>
<reference evidence="5 7" key="1">
    <citation type="submission" date="2018-09" db="EMBL/GenBank/DDBJ databases">
        <title>Genomic investigation of the strawberry pathogen Phytophthora fragariae indicates pathogenicity is determined by transcriptional variation in three key races.</title>
        <authorList>
            <person name="Adams T.M."/>
            <person name="Armitage A.D."/>
            <person name="Sobczyk M.K."/>
            <person name="Bates H.J."/>
            <person name="Dunwell J.M."/>
            <person name="Nellist C.F."/>
            <person name="Harrison R.J."/>
        </authorList>
    </citation>
    <scope>NUCLEOTIDE SEQUENCE [LARGE SCALE GENOMIC DNA]</scope>
    <source>
        <strain evidence="3 5">SCRP249</strain>
        <strain evidence="2 7">SCRP324</strain>
        <strain evidence="4 6">SCRP333</strain>
    </source>
</reference>
<evidence type="ECO:0000313" key="4">
    <source>
        <dbReference type="EMBL" id="KAE9347015.1"/>
    </source>
</evidence>
<comment type="caution">
    <text evidence="2">The sequence shown here is derived from an EMBL/GenBank/DDBJ whole genome shotgun (WGS) entry which is preliminary data.</text>
</comment>
<evidence type="ECO:0000313" key="3">
    <source>
        <dbReference type="EMBL" id="KAE9038517.1"/>
    </source>
</evidence>
<dbReference type="Proteomes" id="UP000434957">
    <property type="component" value="Unassembled WGS sequence"/>
</dbReference>
<name>A0A6A3N7T2_9STRA</name>
<evidence type="ECO:0000313" key="2">
    <source>
        <dbReference type="EMBL" id="KAE9036395.1"/>
    </source>
</evidence>
<evidence type="ECO:0000313" key="5">
    <source>
        <dbReference type="Proteomes" id="UP000429607"/>
    </source>
</evidence>
<dbReference type="EMBL" id="QXFT01000331">
    <property type="protein sequence ID" value="KAE9347015.1"/>
    <property type="molecule type" value="Genomic_DNA"/>
</dbReference>
<dbReference type="Proteomes" id="UP000429607">
    <property type="component" value="Unassembled WGS sequence"/>
</dbReference>
<dbReference type="AlphaFoldDB" id="A0A6A3N7T2"/>
<evidence type="ECO:0008006" key="8">
    <source>
        <dbReference type="Google" id="ProtNLM"/>
    </source>
</evidence>
<organism evidence="2 7">
    <name type="scientific">Phytophthora rubi</name>
    <dbReference type="NCBI Taxonomy" id="129364"/>
    <lineage>
        <taxon>Eukaryota</taxon>
        <taxon>Sar</taxon>
        <taxon>Stramenopiles</taxon>
        <taxon>Oomycota</taxon>
        <taxon>Peronosporomycetes</taxon>
        <taxon>Peronosporales</taxon>
        <taxon>Peronosporaceae</taxon>
        <taxon>Phytophthora</taxon>
    </lineage>
</organism>
<accession>A0A6A3N7T2</accession>
<protein>
    <recommendedName>
        <fullName evidence="8">Secreted protein</fullName>
    </recommendedName>
</protein>